<dbReference type="PANTHER" id="PTHR40407">
    <property type="entry name" value="MEMBRANE PROTEIN-LIKE PROTEIN"/>
    <property type="match status" value="1"/>
</dbReference>
<feature type="transmembrane region" description="Helical" evidence="1">
    <location>
        <begin position="122"/>
        <end position="143"/>
    </location>
</feature>
<feature type="transmembrane region" description="Helical" evidence="1">
    <location>
        <begin position="312"/>
        <end position="330"/>
    </location>
</feature>
<feature type="transmembrane region" description="Helical" evidence="1">
    <location>
        <begin position="62"/>
        <end position="83"/>
    </location>
</feature>
<dbReference type="AlphaFoldDB" id="A0A3E1NK44"/>
<dbReference type="InterPro" id="IPR012429">
    <property type="entry name" value="HGSNAT_cat"/>
</dbReference>
<name>A0A3E1NK44_9BACT</name>
<gene>
    <name evidence="3" type="ORF">DXN05_12420</name>
</gene>
<evidence type="ECO:0000259" key="2">
    <source>
        <dbReference type="Pfam" id="PF07786"/>
    </source>
</evidence>
<dbReference type="Pfam" id="PF07786">
    <property type="entry name" value="HGSNAT_cat"/>
    <property type="match status" value="1"/>
</dbReference>
<dbReference type="PANTHER" id="PTHR40407:SF1">
    <property type="entry name" value="HEPARAN-ALPHA-GLUCOSAMINIDE N-ACETYLTRANSFERASE CATALYTIC DOMAIN-CONTAINING PROTEIN"/>
    <property type="match status" value="1"/>
</dbReference>
<proteinExistence type="predicted"/>
<keyword evidence="4" id="KW-1185">Reference proteome</keyword>
<evidence type="ECO:0000313" key="3">
    <source>
        <dbReference type="EMBL" id="RFM28309.1"/>
    </source>
</evidence>
<keyword evidence="1" id="KW-1133">Transmembrane helix</keyword>
<feature type="transmembrane region" description="Helical" evidence="1">
    <location>
        <begin position="95"/>
        <end position="116"/>
    </location>
</feature>
<organism evidence="3 4">
    <name type="scientific">Deminuibacter soli</name>
    <dbReference type="NCBI Taxonomy" id="2291815"/>
    <lineage>
        <taxon>Bacteria</taxon>
        <taxon>Pseudomonadati</taxon>
        <taxon>Bacteroidota</taxon>
        <taxon>Chitinophagia</taxon>
        <taxon>Chitinophagales</taxon>
        <taxon>Chitinophagaceae</taxon>
        <taxon>Deminuibacter</taxon>
    </lineage>
</organism>
<feature type="domain" description="Heparan-alpha-glucosaminide N-acetyltransferase catalytic" evidence="2">
    <location>
        <begin position="14"/>
        <end position="219"/>
    </location>
</feature>
<feature type="transmembrane region" description="Helical" evidence="1">
    <location>
        <begin position="359"/>
        <end position="377"/>
    </location>
</feature>
<feature type="transmembrane region" description="Helical" evidence="1">
    <location>
        <begin position="150"/>
        <end position="177"/>
    </location>
</feature>
<evidence type="ECO:0000256" key="1">
    <source>
        <dbReference type="SAM" id="Phobius"/>
    </source>
</evidence>
<comment type="caution">
    <text evidence="3">The sequence shown here is derived from an EMBL/GenBank/DDBJ whole genome shotgun (WGS) entry which is preliminary data.</text>
</comment>
<dbReference type="Proteomes" id="UP000261284">
    <property type="component" value="Unassembled WGS sequence"/>
</dbReference>
<evidence type="ECO:0000313" key="4">
    <source>
        <dbReference type="Proteomes" id="UP000261284"/>
    </source>
</evidence>
<feature type="transmembrane region" description="Helical" evidence="1">
    <location>
        <begin position="226"/>
        <end position="244"/>
    </location>
</feature>
<reference evidence="3 4" key="1">
    <citation type="submission" date="2018-08" db="EMBL/GenBank/DDBJ databases">
        <title>Chitinophagaceae sp. K23C18032701, a novel bacterium isolated from forest soil.</title>
        <authorList>
            <person name="Wang C."/>
        </authorList>
    </citation>
    <scope>NUCLEOTIDE SEQUENCE [LARGE SCALE GENOMIC DNA]</scope>
    <source>
        <strain evidence="3 4">K23C18032701</strain>
    </source>
</reference>
<dbReference type="OrthoDB" id="508112at2"/>
<protein>
    <submittedName>
        <fullName evidence="3">DUF1624 domain-containing protein</fullName>
    </submittedName>
</protein>
<sequence>MQATTSLSAPAKYRIASIDLLKGLVMVIMALDHVRDYFHASAYSFDPADPNQTTLFLFFTRWITHFCAPAFSFLAGVSACIAGRKKTKAQLASFLITRGLWLIVMELTIIGFGWYFDVTFGNLGLLVIWSLGISMIVLSALIYLPRTAILLFSCLLIFGHNLLDNVHAEGSILWAILHEQQPFQLTAHTQLLVGYPIIPWIAVMALGYYTGSFYEASVAPEKRKKLFNYTGSAALVLFIILRWTNVYGDARPFEHFGSISKDIVSFLNPSKYPPSLHYLLMTLGVTFLFLANSEKLRGKVVDFFSTFGRVPFFYYILHIYLIHILASLFAKMQGFGWNKMVFKTWITMDPNVKGYGFDLWVVYLIWIVIIAALYPLCRRFDQYKQAHKEKKWLSYL</sequence>
<feature type="transmembrane region" description="Helical" evidence="1">
    <location>
        <begin position="275"/>
        <end position="291"/>
    </location>
</feature>
<keyword evidence="1" id="KW-0472">Membrane</keyword>
<accession>A0A3E1NK44</accession>
<dbReference type="RefSeq" id="WP_116847555.1">
    <property type="nucleotide sequence ID" value="NZ_QTJU01000003.1"/>
</dbReference>
<keyword evidence="1" id="KW-0812">Transmembrane</keyword>
<dbReference type="EMBL" id="QTJU01000003">
    <property type="protein sequence ID" value="RFM28309.1"/>
    <property type="molecule type" value="Genomic_DNA"/>
</dbReference>
<feature type="transmembrane region" description="Helical" evidence="1">
    <location>
        <begin position="197"/>
        <end position="214"/>
    </location>
</feature>